<name>A0A0E9PDC8_ANGAN</name>
<accession>A0A0E9PDC8</accession>
<dbReference type="AlphaFoldDB" id="A0A0E9PDC8"/>
<reference evidence="1" key="1">
    <citation type="submission" date="2014-11" db="EMBL/GenBank/DDBJ databases">
        <authorList>
            <person name="Amaro Gonzalez C."/>
        </authorList>
    </citation>
    <scope>NUCLEOTIDE SEQUENCE</scope>
</reference>
<dbReference type="EMBL" id="GBXM01106310">
    <property type="protein sequence ID" value="JAH02267.1"/>
    <property type="molecule type" value="Transcribed_RNA"/>
</dbReference>
<reference evidence="1" key="2">
    <citation type="journal article" date="2015" name="Fish Shellfish Immunol.">
        <title>Early steps in the European eel (Anguilla anguilla)-Vibrio vulnificus interaction in the gills: Role of the RtxA13 toxin.</title>
        <authorList>
            <person name="Callol A."/>
            <person name="Pajuelo D."/>
            <person name="Ebbesson L."/>
            <person name="Teles M."/>
            <person name="MacKenzie S."/>
            <person name="Amaro C."/>
        </authorList>
    </citation>
    <scope>NUCLEOTIDE SEQUENCE</scope>
</reference>
<sequence length="18" mass="1821">MDVKSSPKVGTSGLTAKD</sequence>
<proteinExistence type="predicted"/>
<evidence type="ECO:0000313" key="1">
    <source>
        <dbReference type="EMBL" id="JAH02267.1"/>
    </source>
</evidence>
<protein>
    <submittedName>
        <fullName evidence="1">Uncharacterized protein</fullName>
    </submittedName>
</protein>
<organism evidence="1">
    <name type="scientific">Anguilla anguilla</name>
    <name type="common">European freshwater eel</name>
    <name type="synonym">Muraena anguilla</name>
    <dbReference type="NCBI Taxonomy" id="7936"/>
    <lineage>
        <taxon>Eukaryota</taxon>
        <taxon>Metazoa</taxon>
        <taxon>Chordata</taxon>
        <taxon>Craniata</taxon>
        <taxon>Vertebrata</taxon>
        <taxon>Euteleostomi</taxon>
        <taxon>Actinopterygii</taxon>
        <taxon>Neopterygii</taxon>
        <taxon>Teleostei</taxon>
        <taxon>Anguilliformes</taxon>
        <taxon>Anguillidae</taxon>
        <taxon>Anguilla</taxon>
    </lineage>
</organism>